<reference evidence="2" key="1">
    <citation type="journal article" date="2019" name="Int. J. Syst. Evol. Microbiol.">
        <title>The Global Catalogue of Microorganisms (GCM) 10K type strain sequencing project: providing services to taxonomists for standard genome sequencing and annotation.</title>
        <authorList>
            <consortium name="The Broad Institute Genomics Platform"/>
            <consortium name="The Broad Institute Genome Sequencing Center for Infectious Disease"/>
            <person name="Wu L."/>
            <person name="Ma J."/>
        </authorList>
    </citation>
    <scope>NUCLEOTIDE SEQUENCE [LARGE SCALE GENOMIC DNA]</scope>
    <source>
        <strain evidence="2">JCM 18285</strain>
    </source>
</reference>
<comment type="caution">
    <text evidence="1">The sequence shown here is derived from an EMBL/GenBank/DDBJ whole genome shotgun (WGS) entry which is preliminary data.</text>
</comment>
<organism evidence="1 2">
    <name type="scientific">Algibacter agarivorans</name>
    <dbReference type="NCBI Taxonomy" id="1109741"/>
    <lineage>
        <taxon>Bacteria</taxon>
        <taxon>Pseudomonadati</taxon>
        <taxon>Bacteroidota</taxon>
        <taxon>Flavobacteriia</taxon>
        <taxon>Flavobacteriales</taxon>
        <taxon>Flavobacteriaceae</taxon>
        <taxon>Algibacter</taxon>
    </lineage>
</organism>
<accession>A0ABP9GAZ4</accession>
<protein>
    <submittedName>
        <fullName evidence="1">Uncharacterized protein</fullName>
    </submittedName>
</protein>
<keyword evidence="2" id="KW-1185">Reference proteome</keyword>
<dbReference type="Proteomes" id="UP001501302">
    <property type="component" value="Unassembled WGS sequence"/>
</dbReference>
<evidence type="ECO:0000313" key="1">
    <source>
        <dbReference type="EMBL" id="GAA4936048.1"/>
    </source>
</evidence>
<dbReference type="EMBL" id="BAABJJ010000009">
    <property type="protein sequence ID" value="GAA4936048.1"/>
    <property type="molecule type" value="Genomic_DNA"/>
</dbReference>
<evidence type="ECO:0000313" key="2">
    <source>
        <dbReference type="Proteomes" id="UP001501302"/>
    </source>
</evidence>
<proteinExistence type="predicted"/>
<sequence>MNRMKETIDTNIINSFLLLKILAHHRIDEYLLREKNHINKSTTEAYYKHTMPMLYI</sequence>
<gene>
    <name evidence="1" type="ORF">GCM10023314_05490</name>
</gene>
<name>A0ABP9GAZ4_9FLAO</name>